<dbReference type="STRING" id="390242.SAMN04488024_101618"/>
<dbReference type="Proteomes" id="UP000199455">
    <property type="component" value="Unassembled WGS sequence"/>
</dbReference>
<evidence type="ECO:0000313" key="1">
    <source>
        <dbReference type="EMBL" id="SDC24587.1"/>
    </source>
</evidence>
<dbReference type="EMBL" id="FMZH01000001">
    <property type="protein sequence ID" value="SDC24587.1"/>
    <property type="molecule type" value="Genomic_DNA"/>
</dbReference>
<evidence type="ECO:0000313" key="2">
    <source>
        <dbReference type="Proteomes" id="UP000199455"/>
    </source>
</evidence>
<accession>A0A1G6K0W0</accession>
<name>A0A1G6K0W0_9SPHI</name>
<protein>
    <recommendedName>
        <fullName evidence="3">Conjugal transfer protein TraI</fullName>
    </recommendedName>
</protein>
<keyword evidence="2" id="KW-1185">Reference proteome</keyword>
<dbReference type="AlphaFoldDB" id="A0A1G6K0W0"/>
<proteinExistence type="predicted"/>
<reference evidence="2" key="1">
    <citation type="submission" date="2016-10" db="EMBL/GenBank/DDBJ databases">
        <authorList>
            <person name="Varghese N."/>
            <person name="Submissions S."/>
        </authorList>
    </citation>
    <scope>NUCLEOTIDE SEQUENCE [LARGE SCALE GENOMIC DNA]</scope>
    <source>
        <strain evidence="2">DSM 18609</strain>
    </source>
</reference>
<sequence>MENLLNRFTDRMGKVWTKIRDKMKQYMVILPLSTVTLIVGLPKGADAQIAVLEVIKAGVKKVIKAVDLKIQRLQNETIWLQNAQKVLENQLSKLKLTEIADWTQRQKKLYREYYEELWKIKSAIAYYKKVKDLTAKQVAIVDEYKWAWNLFRQDKHFEPSELDYMQKVYSGILDESIKNIDQLLLVVNSFKTQMSDAERLEIISKASEKMDVNYTDLKSFNRGNAVLSIQRASSMEESAKLKEIYGIEK</sequence>
<gene>
    <name evidence="1" type="ORF">SAMN04488024_101618</name>
</gene>
<organism evidence="1 2">
    <name type="scientific">Pedobacter soli</name>
    <dbReference type="NCBI Taxonomy" id="390242"/>
    <lineage>
        <taxon>Bacteria</taxon>
        <taxon>Pseudomonadati</taxon>
        <taxon>Bacteroidota</taxon>
        <taxon>Sphingobacteriia</taxon>
        <taxon>Sphingobacteriales</taxon>
        <taxon>Sphingobacteriaceae</taxon>
        <taxon>Pedobacter</taxon>
    </lineage>
</organism>
<evidence type="ECO:0008006" key="3">
    <source>
        <dbReference type="Google" id="ProtNLM"/>
    </source>
</evidence>